<feature type="domain" description="Aldehyde dehydrogenase" evidence="3">
    <location>
        <begin position="4"/>
        <end position="75"/>
    </location>
</feature>
<dbReference type="InterPro" id="IPR015590">
    <property type="entry name" value="Aldehyde_DH_dom"/>
</dbReference>
<evidence type="ECO:0000256" key="1">
    <source>
        <dbReference type="ARBA" id="ARBA00009986"/>
    </source>
</evidence>
<dbReference type="PANTHER" id="PTHR42986:SF1">
    <property type="entry name" value="BENZALDEHYDE DEHYDROGENASE YFMT"/>
    <property type="match status" value="1"/>
</dbReference>
<dbReference type="InterPro" id="IPR016161">
    <property type="entry name" value="Ald_DH/histidinol_DH"/>
</dbReference>
<gene>
    <name evidence="4" type="ORF">FV141_04675</name>
</gene>
<keyword evidence="2" id="KW-0520">NAD</keyword>
<dbReference type="Gene3D" id="3.40.309.10">
    <property type="entry name" value="Aldehyde Dehydrogenase, Chain A, domain 2"/>
    <property type="match status" value="1"/>
</dbReference>
<name>A0ABX5Z851_9MICO</name>
<dbReference type="InterPro" id="IPR016163">
    <property type="entry name" value="Ald_DH_C"/>
</dbReference>
<evidence type="ECO:0000313" key="4">
    <source>
        <dbReference type="EMBL" id="QEH92896.1"/>
    </source>
</evidence>
<dbReference type="PANTHER" id="PTHR42986">
    <property type="entry name" value="BENZALDEHYDE DEHYDROGENASE YFMT"/>
    <property type="match status" value="1"/>
</dbReference>
<reference evidence="4 5" key="1">
    <citation type="submission" date="2019-08" db="EMBL/GenBank/DDBJ databases">
        <title>Dermacoccus abyssi strain HZAU 226, whole genome Nanopore sequencing project.</title>
        <authorList>
            <person name="Guo A."/>
            <person name="Zhang X."/>
            <person name="Ruan Y."/>
            <person name="Liu W."/>
            <person name="Chen Q."/>
            <person name="Gu L."/>
        </authorList>
    </citation>
    <scope>NUCLEOTIDE SEQUENCE [LARGE SCALE GENOMIC DNA]</scope>
    <source>
        <strain evidence="4 5">HZAU 226</strain>
    </source>
</reference>
<evidence type="ECO:0000313" key="5">
    <source>
        <dbReference type="Proteomes" id="UP000323565"/>
    </source>
</evidence>
<comment type="similarity">
    <text evidence="1">Belongs to the aldehyde dehydrogenase family.</text>
</comment>
<proteinExistence type="inferred from homology"/>
<dbReference type="Proteomes" id="UP000323565">
    <property type="component" value="Chromosome"/>
</dbReference>
<dbReference type="SUPFAM" id="SSF53720">
    <property type="entry name" value="ALDH-like"/>
    <property type="match status" value="1"/>
</dbReference>
<dbReference type="EMBL" id="CP043031">
    <property type="protein sequence ID" value="QEH92896.1"/>
    <property type="molecule type" value="Genomic_DNA"/>
</dbReference>
<protein>
    <submittedName>
        <fullName evidence="4">Aldehyde dehydrogenase family protein</fullName>
    </submittedName>
</protein>
<evidence type="ECO:0000256" key="2">
    <source>
        <dbReference type="ARBA" id="ARBA00023027"/>
    </source>
</evidence>
<evidence type="ECO:0000259" key="3">
    <source>
        <dbReference type="Pfam" id="PF00171"/>
    </source>
</evidence>
<dbReference type="Pfam" id="PF00171">
    <property type="entry name" value="Aldedh"/>
    <property type="match status" value="1"/>
</dbReference>
<keyword evidence="5" id="KW-1185">Reference proteome</keyword>
<accession>A0ABX5Z851</accession>
<organism evidence="4 5">
    <name type="scientific">Dermacoccus abyssi</name>
    <dbReference type="NCBI Taxonomy" id="322596"/>
    <lineage>
        <taxon>Bacteria</taxon>
        <taxon>Bacillati</taxon>
        <taxon>Actinomycetota</taxon>
        <taxon>Actinomycetes</taxon>
        <taxon>Micrococcales</taxon>
        <taxon>Dermacoccaceae</taxon>
        <taxon>Dermacoccus</taxon>
    </lineage>
</organism>
<sequence length="86" mass="9122">MVGDDDYGLSLGILGDVGQAMRLADLVDVGKIHINEQTVSDEPNVPFGGVKNSGNGSRVGGASVNIDAFTELQWVTVRLEIADYPF</sequence>